<dbReference type="Proteomes" id="UP000515312">
    <property type="component" value="Chromosome"/>
</dbReference>
<keyword evidence="2" id="KW-1185">Reference proteome</keyword>
<proteinExistence type="predicted"/>
<dbReference type="KEGG" id="adin:H7849_03620"/>
<protein>
    <submittedName>
        <fullName evidence="1">Uncharacterized protein</fullName>
    </submittedName>
</protein>
<dbReference type="EMBL" id="CP060394">
    <property type="protein sequence ID" value="QNI33078.1"/>
    <property type="molecule type" value="Genomic_DNA"/>
</dbReference>
<dbReference type="RefSeq" id="WP_186744205.1">
    <property type="nucleotide sequence ID" value="NZ_CP060394.1"/>
</dbReference>
<organism evidence="1 2">
    <name type="scientific">Alloacidobacterium dinghuense</name>
    <dbReference type="NCBI Taxonomy" id="2763107"/>
    <lineage>
        <taxon>Bacteria</taxon>
        <taxon>Pseudomonadati</taxon>
        <taxon>Acidobacteriota</taxon>
        <taxon>Terriglobia</taxon>
        <taxon>Terriglobales</taxon>
        <taxon>Acidobacteriaceae</taxon>
        <taxon>Alloacidobacterium</taxon>
    </lineage>
</organism>
<evidence type="ECO:0000313" key="1">
    <source>
        <dbReference type="EMBL" id="QNI33078.1"/>
    </source>
</evidence>
<dbReference type="AlphaFoldDB" id="A0A7G8BKK8"/>
<sequence length="82" mass="8996">MTTAIDATVLAALENRNVWSTEGRAVSRRGFFAVRADELARHLKMNRDAVAESLSRLAATGKVMNIGGTAEDPSPRYHFVYS</sequence>
<reference evidence="1 2" key="1">
    <citation type="submission" date="2020-08" db="EMBL/GenBank/DDBJ databases">
        <title>Edaphobacter telluris sp. nov. and Acidobacterium dinghuensis sp. nov., two acidobacteria isolated from forest soil.</title>
        <authorList>
            <person name="Fu J."/>
            <person name="Qiu L."/>
        </authorList>
    </citation>
    <scope>NUCLEOTIDE SEQUENCE [LARGE SCALE GENOMIC DNA]</scope>
    <source>
        <strain evidence="1">4Y35</strain>
    </source>
</reference>
<name>A0A7G8BKK8_9BACT</name>
<accession>A0A7G8BKK8</accession>
<evidence type="ECO:0000313" key="2">
    <source>
        <dbReference type="Proteomes" id="UP000515312"/>
    </source>
</evidence>
<gene>
    <name evidence="1" type="ORF">H7849_03620</name>
</gene>